<comment type="caution">
    <text evidence="1">The sequence shown here is derived from an EMBL/GenBank/DDBJ whole genome shotgun (WGS) entry which is preliminary data.</text>
</comment>
<proteinExistence type="predicted"/>
<dbReference type="AlphaFoldDB" id="A0A4Y2H6M7"/>
<name>A0A4Y2H6M7_ARAVE</name>
<organism evidence="1 2">
    <name type="scientific">Araneus ventricosus</name>
    <name type="common">Orbweaver spider</name>
    <name type="synonym">Epeira ventricosa</name>
    <dbReference type="NCBI Taxonomy" id="182803"/>
    <lineage>
        <taxon>Eukaryota</taxon>
        <taxon>Metazoa</taxon>
        <taxon>Ecdysozoa</taxon>
        <taxon>Arthropoda</taxon>
        <taxon>Chelicerata</taxon>
        <taxon>Arachnida</taxon>
        <taxon>Araneae</taxon>
        <taxon>Araneomorphae</taxon>
        <taxon>Entelegynae</taxon>
        <taxon>Araneoidea</taxon>
        <taxon>Araneidae</taxon>
        <taxon>Araneus</taxon>
    </lineage>
</organism>
<reference evidence="1 2" key="1">
    <citation type="journal article" date="2019" name="Sci. Rep.">
        <title>Orb-weaving spider Araneus ventricosus genome elucidates the spidroin gene catalogue.</title>
        <authorList>
            <person name="Kono N."/>
            <person name="Nakamura H."/>
            <person name="Ohtoshi R."/>
            <person name="Moran D.A.P."/>
            <person name="Shinohara A."/>
            <person name="Yoshida Y."/>
            <person name="Fujiwara M."/>
            <person name="Mori M."/>
            <person name="Tomita M."/>
            <person name="Arakawa K."/>
        </authorList>
    </citation>
    <scope>NUCLEOTIDE SEQUENCE [LARGE SCALE GENOMIC DNA]</scope>
</reference>
<accession>A0A4Y2H6M7</accession>
<dbReference type="EMBL" id="BGPR01001721">
    <property type="protein sequence ID" value="GBM60388.1"/>
    <property type="molecule type" value="Genomic_DNA"/>
</dbReference>
<gene>
    <name evidence="1" type="ORF">AVEN_156948_1</name>
</gene>
<keyword evidence="2" id="KW-1185">Reference proteome</keyword>
<sequence length="96" mass="10873">MSNLCAAIENRRTTGRRLVKREEVLVVVHRWHCQPTLPNVSLVPRSDVGSGLRNMEACLGMHRCKYWQIASHSFMPNMIRSISRDITMIALGASLP</sequence>
<protein>
    <submittedName>
        <fullName evidence="1">Uncharacterized protein</fullName>
    </submittedName>
</protein>
<evidence type="ECO:0000313" key="2">
    <source>
        <dbReference type="Proteomes" id="UP000499080"/>
    </source>
</evidence>
<dbReference type="Proteomes" id="UP000499080">
    <property type="component" value="Unassembled WGS sequence"/>
</dbReference>
<evidence type="ECO:0000313" key="1">
    <source>
        <dbReference type="EMBL" id="GBM60388.1"/>
    </source>
</evidence>